<sequence length="254" mass="28939">MMSTQLLIERLEKLGWHHTANQIYGLLEDASKDNVPYSDFLDTILLNEIEKRESVALENRIKKAKLPYQKTIHDFDFSFQPSISEKRVKEVLTCRFIDNGENVLLLGPPGVGKTHLSIALTMEAIVKGYSAAFLRADDFINECKKAEKAGLLNRIIKRWSRPDILIIDELGYFPFDELSANVLFQVISKRYDQKGALIITSNKSFIEWGKIFGDEVLATAILDRLLHHATTFNIKGDSYRLREKQKAGIKPALV</sequence>
<dbReference type="CDD" id="cd00009">
    <property type="entry name" value="AAA"/>
    <property type="match status" value="1"/>
</dbReference>
<dbReference type="InterPro" id="IPR047661">
    <property type="entry name" value="IstB"/>
</dbReference>
<gene>
    <name evidence="5" type="primary">istB</name>
    <name evidence="5" type="ORF">AB3N04_00665</name>
</gene>
<dbReference type="Gene3D" id="3.40.50.300">
    <property type="entry name" value="P-loop containing nucleotide triphosphate hydrolases"/>
    <property type="match status" value="1"/>
</dbReference>
<dbReference type="InterPro" id="IPR027417">
    <property type="entry name" value="P-loop_NTPase"/>
</dbReference>
<geneLocation type="plasmid" evidence="5">
    <name>unnamed</name>
</geneLocation>
<reference evidence="5" key="1">
    <citation type="submission" date="2024-07" db="EMBL/GenBank/DDBJ databases">
        <title>Identification and characteristics of an arsenic-resistant bacterial isolate, which belongs to a novel species.</title>
        <authorList>
            <person name="Juszczyk A."/>
            <person name="Kowalczyk A."/>
            <person name="Was K."/>
            <person name="Kosowicz W."/>
            <person name="Budzyn A."/>
            <person name="Latowski D."/>
        </authorList>
    </citation>
    <scope>NUCLEOTIDE SEQUENCE</scope>
    <source>
        <strain evidence="5">As8PL</strain>
        <plasmid evidence="5">unnamed</plasmid>
    </source>
</reference>
<evidence type="ECO:0000256" key="2">
    <source>
        <dbReference type="ARBA" id="ARBA00022741"/>
    </source>
</evidence>
<keyword evidence="5" id="KW-0614">Plasmid</keyword>
<proteinExistence type="inferred from homology"/>
<dbReference type="PANTHER" id="PTHR30050">
    <property type="entry name" value="CHROMOSOMAL REPLICATION INITIATOR PROTEIN DNAA"/>
    <property type="match status" value="1"/>
</dbReference>
<keyword evidence="3" id="KW-0067">ATP-binding</keyword>
<feature type="domain" description="AAA+ ATPase" evidence="4">
    <location>
        <begin position="99"/>
        <end position="232"/>
    </location>
</feature>
<dbReference type="SUPFAM" id="SSF52540">
    <property type="entry name" value="P-loop containing nucleoside triphosphate hydrolases"/>
    <property type="match status" value="1"/>
</dbReference>
<dbReference type="GO" id="GO:0006260">
    <property type="term" value="P:DNA replication"/>
    <property type="evidence" value="ECO:0007669"/>
    <property type="project" value="TreeGrafter"/>
</dbReference>
<organism evidence="5">
    <name type="scientific">Alkalihalophilus sp. As8PL</name>
    <dbReference type="NCBI Taxonomy" id="3237103"/>
    <lineage>
        <taxon>Bacteria</taxon>
        <taxon>Bacillati</taxon>
        <taxon>Bacillota</taxon>
        <taxon>Bacilli</taxon>
        <taxon>Bacillales</taxon>
        <taxon>Bacillaceae</taxon>
        <taxon>Alkalihalophilus</taxon>
    </lineage>
</organism>
<evidence type="ECO:0000259" key="4">
    <source>
        <dbReference type="SMART" id="SM00382"/>
    </source>
</evidence>
<comment type="similarity">
    <text evidence="1">Belongs to the IS21/IS1162 putative ATP-binding protein family.</text>
</comment>
<dbReference type="NCBIfam" id="NF038214">
    <property type="entry name" value="IS21_help_AAA"/>
    <property type="match status" value="1"/>
</dbReference>
<evidence type="ECO:0000256" key="3">
    <source>
        <dbReference type="ARBA" id="ARBA00022840"/>
    </source>
</evidence>
<dbReference type="InterPro" id="IPR002611">
    <property type="entry name" value="IstB_ATP-bd"/>
</dbReference>
<dbReference type="RefSeq" id="WP_368502869.1">
    <property type="nucleotide sequence ID" value="NZ_CP162550.1"/>
</dbReference>
<keyword evidence="2" id="KW-0547">Nucleotide-binding</keyword>
<evidence type="ECO:0000313" key="5">
    <source>
        <dbReference type="EMBL" id="XDI35258.1"/>
    </source>
</evidence>
<dbReference type="PANTHER" id="PTHR30050:SF4">
    <property type="entry name" value="ATP-BINDING PROTEIN RV3427C IN INSERTION SEQUENCE-RELATED"/>
    <property type="match status" value="1"/>
</dbReference>
<dbReference type="AlphaFoldDB" id="A0AB39BP70"/>
<dbReference type="InterPro" id="IPR028350">
    <property type="entry name" value="DNAC/IstB-like"/>
</dbReference>
<dbReference type="EMBL" id="CP162550">
    <property type="protein sequence ID" value="XDI35258.1"/>
    <property type="molecule type" value="Genomic_DNA"/>
</dbReference>
<dbReference type="GO" id="GO:0005524">
    <property type="term" value="F:ATP binding"/>
    <property type="evidence" value="ECO:0007669"/>
    <property type="project" value="UniProtKB-KW"/>
</dbReference>
<dbReference type="InterPro" id="IPR003593">
    <property type="entry name" value="AAA+_ATPase"/>
</dbReference>
<accession>A0AB39BP70</accession>
<dbReference type="Pfam" id="PF01695">
    <property type="entry name" value="IstB_IS21"/>
    <property type="match status" value="1"/>
</dbReference>
<dbReference type="PIRSF" id="PIRSF003073">
    <property type="entry name" value="DNAC_TnpB_IstB"/>
    <property type="match status" value="1"/>
</dbReference>
<dbReference type="SMART" id="SM00382">
    <property type="entry name" value="AAA"/>
    <property type="match status" value="1"/>
</dbReference>
<evidence type="ECO:0000256" key="1">
    <source>
        <dbReference type="ARBA" id="ARBA00008059"/>
    </source>
</evidence>
<name>A0AB39BP70_9BACI</name>
<protein>
    <submittedName>
        <fullName evidence="5">IS21-like element helper ATPase IstB</fullName>
    </submittedName>
</protein>